<proteinExistence type="inferred from homology"/>
<evidence type="ECO:0000259" key="4">
    <source>
        <dbReference type="Pfam" id="PF07992"/>
    </source>
</evidence>
<gene>
    <name evidence="5" type="ORF">GL267_05005</name>
</gene>
<dbReference type="PANTHER" id="PTHR22912">
    <property type="entry name" value="DISULFIDE OXIDOREDUCTASE"/>
    <property type="match status" value="1"/>
</dbReference>
<dbReference type="InterPro" id="IPR050151">
    <property type="entry name" value="Class-I_Pyr_Nuc-Dis_Oxidored"/>
</dbReference>
<dbReference type="PRINTS" id="PR00411">
    <property type="entry name" value="PNDRDTASEI"/>
</dbReference>
<dbReference type="GO" id="GO:0050660">
    <property type="term" value="F:flavin adenine dinucleotide binding"/>
    <property type="evidence" value="ECO:0007669"/>
    <property type="project" value="TreeGrafter"/>
</dbReference>
<keyword evidence="2" id="KW-0520">NAD</keyword>
<dbReference type="GO" id="GO:0004148">
    <property type="term" value="F:dihydrolipoyl dehydrogenase (NADH) activity"/>
    <property type="evidence" value="ECO:0007669"/>
    <property type="project" value="TreeGrafter"/>
</dbReference>
<dbReference type="AlphaFoldDB" id="A0A845U4A6"/>
<dbReference type="SUPFAM" id="SSF51905">
    <property type="entry name" value="FAD/NAD(P)-binding domain"/>
    <property type="match status" value="1"/>
</dbReference>
<evidence type="ECO:0000313" key="5">
    <source>
        <dbReference type="EMBL" id="NDU42026.1"/>
    </source>
</evidence>
<dbReference type="PANTHER" id="PTHR22912:SF217">
    <property type="entry name" value="DIHYDROLIPOYL DEHYDROGENASE"/>
    <property type="match status" value="1"/>
</dbReference>
<comment type="caution">
    <text evidence="5">The sequence shown here is derived from an EMBL/GenBank/DDBJ whole genome shotgun (WGS) entry which is preliminary data.</text>
</comment>
<reference evidence="5" key="1">
    <citation type="submission" date="2019-11" db="EMBL/GenBank/DDBJ databases">
        <title>Acidithiobacillus ferrianus sp. nov.: a facultatively anaerobic and extremely acidophilic chemolithoautotroph.</title>
        <authorList>
            <person name="Norris P.R."/>
            <person name="Falagan C."/>
            <person name="Moya-Beltran A."/>
            <person name="Castro M."/>
            <person name="Quatrini R."/>
            <person name="Johnson D.B."/>
        </authorList>
    </citation>
    <scope>NUCLEOTIDE SEQUENCE [LARGE SCALE GENOMIC DNA]</scope>
    <source>
        <strain evidence="5">MG</strain>
    </source>
</reference>
<evidence type="ECO:0000256" key="2">
    <source>
        <dbReference type="ARBA" id="ARBA00023027"/>
    </source>
</evidence>
<dbReference type="GO" id="GO:0006103">
    <property type="term" value="P:2-oxoglutarate metabolic process"/>
    <property type="evidence" value="ECO:0007669"/>
    <property type="project" value="TreeGrafter"/>
</dbReference>
<dbReference type="PRINTS" id="PR00368">
    <property type="entry name" value="FADPNR"/>
</dbReference>
<dbReference type="InterPro" id="IPR036188">
    <property type="entry name" value="FAD/NAD-bd_sf"/>
</dbReference>
<dbReference type="Gene3D" id="3.50.50.60">
    <property type="entry name" value="FAD/NAD(P)-binding domain"/>
    <property type="match status" value="1"/>
</dbReference>
<dbReference type="Pfam" id="PF07992">
    <property type="entry name" value="Pyr_redox_2"/>
    <property type="match status" value="1"/>
</dbReference>
<feature type="domain" description="FAD/NAD(P)-binding" evidence="4">
    <location>
        <begin position="24"/>
        <end position="235"/>
    </location>
</feature>
<dbReference type="InterPro" id="IPR023753">
    <property type="entry name" value="FAD/NAD-binding_dom"/>
</dbReference>
<comment type="similarity">
    <text evidence="1">Belongs to the class-I pyridine nucleotide-disulfide oxidoreductase family.</text>
</comment>
<accession>A0A845U4A6</accession>
<evidence type="ECO:0000256" key="1">
    <source>
        <dbReference type="ARBA" id="ARBA00007532"/>
    </source>
</evidence>
<sequence>MNTVRTSFTSYLQRLGVEMFCGLGSFVDENHVLVRTTKGPVTIKTRHSIIATGSTPGWPASAHPVAGKVLTTDMMFDDGVPEGGEVLLVGGGVVGTELAYILTMLGKKVRWVINSHCLDKSFYSNKAKNDLRTALGRLGILPFRMGFKLEQLDTGGDGVTAIGKNGEELHADWLLLATGRKPYTEKLGLENTPVITDDNGFIRINAHLQTEAPVIYAIGDVVGPFMTANQAIADANLAVDNIVSGNTKSLSLNNHVFFTPVRKRA</sequence>
<organism evidence="5">
    <name type="scientific">Acidithiobacillus ferrianus</name>
    <dbReference type="NCBI Taxonomy" id="2678518"/>
    <lineage>
        <taxon>Bacteria</taxon>
        <taxon>Pseudomonadati</taxon>
        <taxon>Pseudomonadota</taxon>
        <taxon>Acidithiobacillia</taxon>
        <taxon>Acidithiobacillales</taxon>
        <taxon>Acidithiobacillaceae</taxon>
        <taxon>Acidithiobacillus</taxon>
    </lineage>
</organism>
<protein>
    <recommendedName>
        <fullName evidence="3">Dihydrolipoamide dehydrogenase</fullName>
    </recommendedName>
</protein>
<dbReference type="EMBL" id="WNJL01000022">
    <property type="protein sequence ID" value="NDU42026.1"/>
    <property type="molecule type" value="Genomic_DNA"/>
</dbReference>
<name>A0A845U4A6_9PROT</name>
<evidence type="ECO:0000256" key="3">
    <source>
        <dbReference type="ARBA" id="ARBA00031281"/>
    </source>
</evidence>